<keyword evidence="1" id="KW-0732">Signal</keyword>
<name>A0ABT6LSC7_9ACTN</name>
<reference evidence="2 3" key="1">
    <citation type="submission" date="2023-04" db="EMBL/GenBank/DDBJ databases">
        <title>Forest soil microbial communities from Buena Vista Peninsula, Colon Province, Panama.</title>
        <authorList>
            <person name="Bouskill N."/>
        </authorList>
    </citation>
    <scope>NUCLEOTIDE SEQUENCE [LARGE SCALE GENOMIC DNA]</scope>
    <source>
        <strain evidence="2 3">GGS1</strain>
    </source>
</reference>
<dbReference type="RefSeq" id="WP_280879989.1">
    <property type="nucleotide sequence ID" value="NZ_JARXVH010000011.1"/>
</dbReference>
<evidence type="ECO:0000313" key="2">
    <source>
        <dbReference type="EMBL" id="MDH6219162.1"/>
    </source>
</evidence>
<dbReference type="Proteomes" id="UP001160499">
    <property type="component" value="Unassembled WGS sequence"/>
</dbReference>
<organism evidence="2 3">
    <name type="scientific">Streptomyces pseudovenezuelae</name>
    <dbReference type="NCBI Taxonomy" id="67350"/>
    <lineage>
        <taxon>Bacteria</taxon>
        <taxon>Bacillati</taxon>
        <taxon>Actinomycetota</taxon>
        <taxon>Actinomycetes</taxon>
        <taxon>Kitasatosporales</taxon>
        <taxon>Streptomycetaceae</taxon>
        <taxon>Streptomyces</taxon>
        <taxon>Streptomyces aurantiacus group</taxon>
    </lineage>
</organism>
<comment type="caution">
    <text evidence="2">The sequence shown here is derived from an EMBL/GenBank/DDBJ whole genome shotgun (WGS) entry which is preliminary data.</text>
</comment>
<proteinExistence type="predicted"/>
<evidence type="ECO:0000256" key="1">
    <source>
        <dbReference type="SAM" id="SignalP"/>
    </source>
</evidence>
<feature type="chain" id="PRO_5046980877" description="Secreted protein" evidence="1">
    <location>
        <begin position="20"/>
        <end position="70"/>
    </location>
</feature>
<evidence type="ECO:0000313" key="3">
    <source>
        <dbReference type="Proteomes" id="UP001160499"/>
    </source>
</evidence>
<accession>A0ABT6LSC7</accession>
<dbReference type="EMBL" id="JARXVH010000011">
    <property type="protein sequence ID" value="MDH6219162.1"/>
    <property type="molecule type" value="Genomic_DNA"/>
</dbReference>
<gene>
    <name evidence="2" type="ORF">M2283_006496</name>
</gene>
<sequence>MKKRSMLAIASLATGFVVAAISPTHGGDHQVLGDQQTLGGLSVDDTLGTVAGTISKDSFADADKALGENG</sequence>
<feature type="signal peptide" evidence="1">
    <location>
        <begin position="1"/>
        <end position="19"/>
    </location>
</feature>
<keyword evidence="3" id="KW-1185">Reference proteome</keyword>
<protein>
    <recommendedName>
        <fullName evidence="4">Secreted protein</fullName>
    </recommendedName>
</protein>
<evidence type="ECO:0008006" key="4">
    <source>
        <dbReference type="Google" id="ProtNLM"/>
    </source>
</evidence>